<feature type="binding site" evidence="9">
    <location>
        <position position="106"/>
    </location>
    <ligand>
        <name>Zn(2+)</name>
        <dbReference type="ChEBI" id="CHEBI:29105"/>
        <note>catalytic</note>
    </ligand>
</feature>
<dbReference type="Pfam" id="PF02130">
    <property type="entry name" value="YbeY"/>
    <property type="match status" value="1"/>
</dbReference>
<keyword evidence="7 9" id="KW-0378">Hydrolase</keyword>
<evidence type="ECO:0000313" key="10">
    <source>
        <dbReference type="EMBL" id="OAL10429.1"/>
    </source>
</evidence>
<name>A0A1A9QFE0_9MOLU</name>
<keyword evidence="6 9" id="KW-0255">Endonuclease</keyword>
<keyword evidence="2 9" id="KW-0690">Ribosome biogenesis</keyword>
<gene>
    <name evidence="9" type="primary">ybeY</name>
    <name evidence="10" type="ORF">A6V39_02810</name>
</gene>
<evidence type="ECO:0000256" key="7">
    <source>
        <dbReference type="ARBA" id="ARBA00022801"/>
    </source>
</evidence>
<evidence type="ECO:0000313" key="11">
    <source>
        <dbReference type="Proteomes" id="UP000077623"/>
    </source>
</evidence>
<dbReference type="GO" id="GO:0008270">
    <property type="term" value="F:zinc ion binding"/>
    <property type="evidence" value="ECO:0007669"/>
    <property type="project" value="UniProtKB-UniRule"/>
</dbReference>
<keyword evidence="5 9" id="KW-0479">Metal-binding</keyword>
<comment type="subcellular location">
    <subcellularLocation>
        <location evidence="9">Cytoplasm</location>
    </subcellularLocation>
</comment>
<evidence type="ECO:0000256" key="3">
    <source>
        <dbReference type="ARBA" id="ARBA00022552"/>
    </source>
</evidence>
<keyword evidence="9" id="KW-0963">Cytoplasm</keyword>
<dbReference type="EC" id="3.1.-.-" evidence="9"/>
<comment type="caution">
    <text evidence="10">The sequence shown here is derived from an EMBL/GenBank/DDBJ whole genome shotgun (WGS) entry which is preliminary data.</text>
</comment>
<evidence type="ECO:0000256" key="2">
    <source>
        <dbReference type="ARBA" id="ARBA00022517"/>
    </source>
</evidence>
<dbReference type="GO" id="GO:0004521">
    <property type="term" value="F:RNA endonuclease activity"/>
    <property type="evidence" value="ECO:0007669"/>
    <property type="project" value="UniProtKB-UniRule"/>
</dbReference>
<organism evidence="10 11">
    <name type="scientific">Candidatus Mycoplasma haematobovis</name>
    <dbReference type="NCBI Taxonomy" id="432608"/>
    <lineage>
        <taxon>Bacteria</taxon>
        <taxon>Bacillati</taxon>
        <taxon>Mycoplasmatota</taxon>
        <taxon>Mollicutes</taxon>
        <taxon>Mycoplasmataceae</taxon>
        <taxon>Mycoplasma</taxon>
    </lineage>
</organism>
<feature type="binding site" evidence="9">
    <location>
        <position position="116"/>
    </location>
    <ligand>
        <name>Zn(2+)</name>
        <dbReference type="ChEBI" id="CHEBI:29105"/>
        <note>catalytic</note>
    </ligand>
</feature>
<proteinExistence type="inferred from homology"/>
<reference evidence="11" key="1">
    <citation type="submission" date="2016-04" db="EMBL/GenBank/DDBJ databases">
        <authorList>
            <person name="Quiroz-Castaneda R.E."/>
            <person name="Martinez-Ocampo F."/>
        </authorList>
    </citation>
    <scope>NUCLEOTIDE SEQUENCE [LARGE SCALE GENOMIC DNA]</scope>
    <source>
        <strain evidence="11">INIFAP01</strain>
    </source>
</reference>
<dbReference type="InterPro" id="IPR002036">
    <property type="entry name" value="YbeY"/>
</dbReference>
<dbReference type="GO" id="GO:0006364">
    <property type="term" value="P:rRNA processing"/>
    <property type="evidence" value="ECO:0007669"/>
    <property type="project" value="UniProtKB-UniRule"/>
</dbReference>
<keyword evidence="3 9" id="KW-0698">rRNA processing</keyword>
<dbReference type="InterPro" id="IPR023091">
    <property type="entry name" value="MetalPrtase_cat_dom_sf_prd"/>
</dbReference>
<dbReference type="AlphaFoldDB" id="A0A1A9QFE0"/>
<dbReference type="PANTHER" id="PTHR46986:SF1">
    <property type="entry name" value="ENDORIBONUCLEASE YBEY, CHLOROPLASTIC"/>
    <property type="match status" value="1"/>
</dbReference>
<dbReference type="GO" id="GO:0005737">
    <property type="term" value="C:cytoplasm"/>
    <property type="evidence" value="ECO:0007669"/>
    <property type="project" value="UniProtKB-SubCell"/>
</dbReference>
<dbReference type="NCBIfam" id="TIGR00043">
    <property type="entry name" value="rRNA maturation RNase YbeY"/>
    <property type="match status" value="1"/>
</dbReference>
<comment type="similarity">
    <text evidence="1 9">Belongs to the endoribonuclease YbeY family.</text>
</comment>
<accession>A0A1A9QFE0</accession>
<evidence type="ECO:0000256" key="1">
    <source>
        <dbReference type="ARBA" id="ARBA00010875"/>
    </source>
</evidence>
<dbReference type="HAMAP" id="MF_00009">
    <property type="entry name" value="Endoribonucl_YbeY"/>
    <property type="match status" value="1"/>
</dbReference>
<dbReference type="Proteomes" id="UP000077623">
    <property type="component" value="Unassembled WGS sequence"/>
</dbReference>
<dbReference type="EMBL" id="LWUJ01000011">
    <property type="protein sequence ID" value="OAL10429.1"/>
    <property type="molecule type" value="Genomic_DNA"/>
</dbReference>
<sequence>MSLKIFNPHLYPLPTELEKFFNNIYLHICEKFNCPKYEIELSVISEEEIRELNKNYRNKDKETDVLSFPMKTDESELFLGAIYFCYSVIKKNNSNLLSEFSLLFIHSFLHLLGHEHGELMFQLQEEIFKHFF</sequence>
<keyword evidence="8 9" id="KW-0862">Zinc</keyword>
<dbReference type="GO" id="GO:0004222">
    <property type="term" value="F:metalloendopeptidase activity"/>
    <property type="evidence" value="ECO:0007669"/>
    <property type="project" value="InterPro"/>
</dbReference>
<evidence type="ECO:0000256" key="4">
    <source>
        <dbReference type="ARBA" id="ARBA00022722"/>
    </source>
</evidence>
<comment type="cofactor">
    <cofactor evidence="9">
        <name>Zn(2+)</name>
        <dbReference type="ChEBI" id="CHEBI:29105"/>
    </cofactor>
    <text evidence="9">Binds 1 zinc ion.</text>
</comment>
<dbReference type="InterPro" id="IPR020549">
    <property type="entry name" value="YbeY_CS"/>
</dbReference>
<evidence type="ECO:0000256" key="8">
    <source>
        <dbReference type="ARBA" id="ARBA00022833"/>
    </source>
</evidence>
<evidence type="ECO:0000256" key="5">
    <source>
        <dbReference type="ARBA" id="ARBA00022723"/>
    </source>
</evidence>
<feature type="binding site" evidence="9">
    <location>
        <position position="110"/>
    </location>
    <ligand>
        <name>Zn(2+)</name>
        <dbReference type="ChEBI" id="CHEBI:29105"/>
        <note>catalytic</note>
    </ligand>
</feature>
<dbReference type="Gene3D" id="3.40.390.30">
    <property type="entry name" value="Metalloproteases ('zincins'), catalytic domain"/>
    <property type="match status" value="1"/>
</dbReference>
<comment type="function">
    <text evidence="9">Single strand-specific metallo-endoribonuclease involved in late-stage 70S ribosome quality control and in maturation of the 3' terminus of the 16S rRNA.</text>
</comment>
<evidence type="ECO:0000256" key="6">
    <source>
        <dbReference type="ARBA" id="ARBA00022759"/>
    </source>
</evidence>
<protein>
    <recommendedName>
        <fullName evidence="9">Endoribonuclease YbeY</fullName>
        <ecNumber evidence="9">3.1.-.-</ecNumber>
    </recommendedName>
</protein>
<dbReference type="SUPFAM" id="SSF55486">
    <property type="entry name" value="Metalloproteases ('zincins'), catalytic domain"/>
    <property type="match status" value="1"/>
</dbReference>
<dbReference type="STRING" id="432608.A6V39_02810"/>
<keyword evidence="4 9" id="KW-0540">Nuclease</keyword>
<evidence type="ECO:0000256" key="9">
    <source>
        <dbReference type="HAMAP-Rule" id="MF_00009"/>
    </source>
</evidence>
<dbReference type="PANTHER" id="PTHR46986">
    <property type="entry name" value="ENDORIBONUCLEASE YBEY, CHLOROPLASTIC"/>
    <property type="match status" value="1"/>
</dbReference>
<dbReference type="PROSITE" id="PS01306">
    <property type="entry name" value="UPF0054"/>
    <property type="match status" value="1"/>
</dbReference>
<keyword evidence="11" id="KW-1185">Reference proteome</keyword>